<reference evidence="3" key="1">
    <citation type="submission" date="2022-01" db="EMBL/GenBank/DDBJ databases">
        <title>Genome sequence and assembly of Parabukholderia sp. RG36.</title>
        <authorList>
            <person name="Chhetri G."/>
        </authorList>
    </citation>
    <scope>NUCLEOTIDE SEQUENCE</scope>
    <source>
        <strain evidence="3">RG36</strain>
    </source>
</reference>
<dbReference type="InterPro" id="IPR012495">
    <property type="entry name" value="TadE-like_dom"/>
</dbReference>
<evidence type="ECO:0000259" key="2">
    <source>
        <dbReference type="Pfam" id="PF07811"/>
    </source>
</evidence>
<feature type="domain" description="TadE-like" evidence="2">
    <location>
        <begin position="17"/>
        <end position="59"/>
    </location>
</feature>
<evidence type="ECO:0000313" key="4">
    <source>
        <dbReference type="Proteomes" id="UP001139308"/>
    </source>
</evidence>
<sequence length="149" mass="15210">MKTHGRASHGARVHARGVVSLEFVLVLPFLLMVLFGIVDVSMVLCDKAVITNAAGEAARQGVVLRVPLYTQTQIANVALAYTNNSLVTSGTATPPTVTVSPAGGCATAGSSNPLQVSIAYTYNGVVLGSALSVLTGPITVTAVAVKNCE</sequence>
<keyword evidence="1" id="KW-1133">Transmembrane helix</keyword>
<evidence type="ECO:0000313" key="3">
    <source>
        <dbReference type="EMBL" id="MCG5075268.1"/>
    </source>
</evidence>
<organism evidence="3 4">
    <name type="scientific">Paraburkholderia tagetis</name>
    <dbReference type="NCBI Taxonomy" id="2913261"/>
    <lineage>
        <taxon>Bacteria</taxon>
        <taxon>Pseudomonadati</taxon>
        <taxon>Pseudomonadota</taxon>
        <taxon>Betaproteobacteria</taxon>
        <taxon>Burkholderiales</taxon>
        <taxon>Burkholderiaceae</taxon>
        <taxon>Paraburkholderia</taxon>
    </lineage>
</organism>
<accession>A0A9X1RPM1</accession>
<gene>
    <name evidence="3" type="ORF">L5014_18175</name>
</gene>
<protein>
    <submittedName>
        <fullName evidence="3">Pilus assembly protein</fullName>
    </submittedName>
</protein>
<dbReference type="Pfam" id="PF07811">
    <property type="entry name" value="TadE"/>
    <property type="match status" value="1"/>
</dbReference>
<dbReference type="RefSeq" id="WP_238465129.1">
    <property type="nucleotide sequence ID" value="NZ_JAKLJA010000014.1"/>
</dbReference>
<comment type="caution">
    <text evidence="3">The sequence shown here is derived from an EMBL/GenBank/DDBJ whole genome shotgun (WGS) entry which is preliminary data.</text>
</comment>
<name>A0A9X1RPM1_9BURK</name>
<dbReference type="AlphaFoldDB" id="A0A9X1RPM1"/>
<feature type="transmembrane region" description="Helical" evidence="1">
    <location>
        <begin position="21"/>
        <end position="44"/>
    </location>
</feature>
<dbReference type="Proteomes" id="UP001139308">
    <property type="component" value="Unassembled WGS sequence"/>
</dbReference>
<evidence type="ECO:0000256" key="1">
    <source>
        <dbReference type="SAM" id="Phobius"/>
    </source>
</evidence>
<dbReference type="EMBL" id="JAKLJA010000014">
    <property type="protein sequence ID" value="MCG5075268.1"/>
    <property type="molecule type" value="Genomic_DNA"/>
</dbReference>
<keyword evidence="4" id="KW-1185">Reference proteome</keyword>
<keyword evidence="1" id="KW-0472">Membrane</keyword>
<keyword evidence="1" id="KW-0812">Transmembrane</keyword>
<proteinExistence type="predicted"/>